<accession>A0A4Y8SMY3</accession>
<dbReference type="AlphaFoldDB" id="A0A4Y8SMY3"/>
<sequence length="110" mass="12234">MKKSTLHILYAWALLLCFATGQYMVYAHQHNQIKNVHASSCHDCKSSTHTIVKEKCEVCDSMHHVAMDLSVSVAYMHTLITTTHTFKSPVYDFTSIALILAAGRAPPVVS</sequence>
<name>A0A4Y8SMY3_9SPHI</name>
<evidence type="ECO:0000313" key="1">
    <source>
        <dbReference type="EMBL" id="TFF40403.1"/>
    </source>
</evidence>
<dbReference type="Proteomes" id="UP000297540">
    <property type="component" value="Unassembled WGS sequence"/>
</dbReference>
<dbReference type="EMBL" id="SOZE01000002">
    <property type="protein sequence ID" value="TFF40403.1"/>
    <property type="molecule type" value="Genomic_DNA"/>
</dbReference>
<proteinExistence type="predicted"/>
<comment type="caution">
    <text evidence="1">The sequence shown here is derived from an EMBL/GenBank/DDBJ whole genome shotgun (WGS) entry which is preliminary data.</text>
</comment>
<dbReference type="OrthoDB" id="797432at2"/>
<evidence type="ECO:0000313" key="2">
    <source>
        <dbReference type="Proteomes" id="UP000297540"/>
    </source>
</evidence>
<dbReference type="RefSeq" id="WP_133226173.1">
    <property type="nucleotide sequence ID" value="NZ_SOZE01000002.1"/>
</dbReference>
<organism evidence="1 2">
    <name type="scientific">Mucilaginibacter psychrotolerans</name>
    <dbReference type="NCBI Taxonomy" id="1524096"/>
    <lineage>
        <taxon>Bacteria</taxon>
        <taxon>Pseudomonadati</taxon>
        <taxon>Bacteroidota</taxon>
        <taxon>Sphingobacteriia</taxon>
        <taxon>Sphingobacteriales</taxon>
        <taxon>Sphingobacteriaceae</taxon>
        <taxon>Mucilaginibacter</taxon>
    </lineage>
</organism>
<keyword evidence="2" id="KW-1185">Reference proteome</keyword>
<protein>
    <submittedName>
        <fullName evidence="1">Uncharacterized protein</fullName>
    </submittedName>
</protein>
<gene>
    <name evidence="1" type="ORF">E2R66_03915</name>
</gene>
<reference evidence="1 2" key="1">
    <citation type="journal article" date="2017" name="Int. J. Syst. Evol. Microbiol.">
        <title>Mucilaginibacterpsychrotolerans sp. nov., isolated from peatlands.</title>
        <authorList>
            <person name="Deng Y."/>
            <person name="Shen L."/>
            <person name="Xu B."/>
            <person name="Liu Y."/>
            <person name="Gu Z."/>
            <person name="Liu H."/>
            <person name="Zhou Y."/>
        </authorList>
    </citation>
    <scope>NUCLEOTIDE SEQUENCE [LARGE SCALE GENOMIC DNA]</scope>
    <source>
        <strain evidence="1 2">NH7-4</strain>
    </source>
</reference>